<evidence type="ECO:0000256" key="2">
    <source>
        <dbReference type="ARBA" id="ARBA00022692"/>
    </source>
</evidence>
<proteinExistence type="predicted"/>
<evidence type="ECO:0000256" key="5">
    <source>
        <dbReference type="SAM" id="Phobius"/>
    </source>
</evidence>
<reference evidence="6" key="1">
    <citation type="submission" date="2022-01" db="EMBL/GenBank/DDBJ databases">
        <authorList>
            <person name="King R."/>
        </authorList>
    </citation>
    <scope>NUCLEOTIDE SEQUENCE</scope>
</reference>
<protein>
    <submittedName>
        <fullName evidence="6">Uncharacterized protein</fullName>
    </submittedName>
</protein>
<evidence type="ECO:0000256" key="1">
    <source>
        <dbReference type="ARBA" id="ARBA00004141"/>
    </source>
</evidence>
<dbReference type="Pfam" id="PF02535">
    <property type="entry name" value="Zip"/>
    <property type="match status" value="1"/>
</dbReference>
<evidence type="ECO:0000313" key="7">
    <source>
        <dbReference type="Proteomes" id="UP001152798"/>
    </source>
</evidence>
<keyword evidence="2 5" id="KW-0812">Transmembrane</keyword>
<evidence type="ECO:0000313" key="6">
    <source>
        <dbReference type="EMBL" id="CAH1407079.1"/>
    </source>
</evidence>
<dbReference type="Proteomes" id="UP001152798">
    <property type="component" value="Chromosome 7"/>
</dbReference>
<evidence type="ECO:0000256" key="4">
    <source>
        <dbReference type="ARBA" id="ARBA00023136"/>
    </source>
</evidence>
<evidence type="ECO:0000256" key="3">
    <source>
        <dbReference type="ARBA" id="ARBA00022989"/>
    </source>
</evidence>
<dbReference type="GO" id="GO:0005385">
    <property type="term" value="F:zinc ion transmembrane transporter activity"/>
    <property type="evidence" value="ECO:0007669"/>
    <property type="project" value="TreeGrafter"/>
</dbReference>
<dbReference type="EMBL" id="OV725083">
    <property type="protein sequence ID" value="CAH1407079.1"/>
    <property type="molecule type" value="Genomic_DNA"/>
</dbReference>
<gene>
    <name evidence="6" type="ORF">NEZAVI_LOCUS14886</name>
</gene>
<dbReference type="PANTHER" id="PTHR11040">
    <property type="entry name" value="ZINC/IRON TRANSPORTER"/>
    <property type="match status" value="1"/>
</dbReference>
<keyword evidence="4 5" id="KW-0472">Membrane</keyword>
<dbReference type="AlphaFoldDB" id="A0A9P0MVZ3"/>
<organism evidence="6 7">
    <name type="scientific">Nezara viridula</name>
    <name type="common">Southern green stink bug</name>
    <name type="synonym">Cimex viridulus</name>
    <dbReference type="NCBI Taxonomy" id="85310"/>
    <lineage>
        <taxon>Eukaryota</taxon>
        <taxon>Metazoa</taxon>
        <taxon>Ecdysozoa</taxon>
        <taxon>Arthropoda</taxon>
        <taxon>Hexapoda</taxon>
        <taxon>Insecta</taxon>
        <taxon>Pterygota</taxon>
        <taxon>Neoptera</taxon>
        <taxon>Paraneoptera</taxon>
        <taxon>Hemiptera</taxon>
        <taxon>Heteroptera</taxon>
        <taxon>Panheteroptera</taxon>
        <taxon>Pentatomomorpha</taxon>
        <taxon>Pentatomoidea</taxon>
        <taxon>Pentatomidae</taxon>
        <taxon>Pentatominae</taxon>
        <taxon>Nezara</taxon>
    </lineage>
</organism>
<dbReference type="OrthoDB" id="448280at2759"/>
<keyword evidence="3 5" id="KW-1133">Transmembrane helix</keyword>
<dbReference type="PANTHER" id="PTHR11040:SF203">
    <property type="entry name" value="FI18611P1-RELATED"/>
    <property type="match status" value="1"/>
</dbReference>
<dbReference type="InterPro" id="IPR003689">
    <property type="entry name" value="ZIP"/>
</dbReference>
<feature type="transmembrane region" description="Helical" evidence="5">
    <location>
        <begin position="6"/>
        <end position="28"/>
    </location>
</feature>
<comment type="subcellular location">
    <subcellularLocation>
        <location evidence="1">Membrane</location>
        <topology evidence="1">Multi-pass membrane protein</topology>
    </subcellularLocation>
</comment>
<accession>A0A9P0MVZ3</accession>
<sequence length="281" mass="31646">MENTAVAKVGAMLALGGTALAFTLLPLIAARRCSWGTQPLLRFGGGVLLATTFLHLLPELREGLENSELGELPEILPELLMCLGFFLMYFVEELAHIMLGAEHHDPNSEKRRLCNDHEINTIWTEGTPLRAIMITVAISVHQVFEGLAVGLEGHSNQVWILTGAIAAHKSNIVSHHYTELKLLFPSVRRQYFIGTFLYQIINNHRPSYAYNLLQFKSSIHSLFTRSRPSDLYIPSHRSASFQNSFIARSVNFWNSLPIKIRHFPSLSTYKTIPISIPKTVR</sequence>
<dbReference type="GO" id="GO:0005886">
    <property type="term" value="C:plasma membrane"/>
    <property type="evidence" value="ECO:0007669"/>
    <property type="project" value="TreeGrafter"/>
</dbReference>
<name>A0A9P0MVZ3_NEZVI</name>
<keyword evidence="7" id="KW-1185">Reference proteome</keyword>